<sequence>MMSERMKQEGLLQGVTSAALRQHQCRGKRLSSTGRETEVSARIFMFSP</sequence>
<organism evidence="1">
    <name type="scientific">Salmonella enterica</name>
    <name type="common">Salmonella choleraesuis</name>
    <dbReference type="NCBI Taxonomy" id="28901"/>
    <lineage>
        <taxon>Bacteria</taxon>
        <taxon>Pseudomonadati</taxon>
        <taxon>Pseudomonadota</taxon>
        <taxon>Gammaproteobacteria</taxon>
        <taxon>Enterobacterales</taxon>
        <taxon>Enterobacteriaceae</taxon>
        <taxon>Salmonella</taxon>
    </lineage>
</organism>
<name>A0A743T5Z8_SALER</name>
<reference evidence="1" key="1">
    <citation type="journal article" date="2018" name="Genome Biol.">
        <title>SKESA: strategic k-mer extension for scrupulous assemblies.</title>
        <authorList>
            <person name="Souvorov A."/>
            <person name="Agarwala R."/>
            <person name="Lipman D.J."/>
        </authorList>
    </citation>
    <scope>NUCLEOTIDE SEQUENCE</scope>
    <source>
        <strain evidence="1">MA.CCC_In-Sin1</strain>
        <strain evidence="2">MA.CCC_P4</strain>
    </source>
</reference>
<dbReference type="EMBL" id="DAAUQJ010000013">
    <property type="protein sequence ID" value="HAF2414169.1"/>
    <property type="molecule type" value="Genomic_DNA"/>
</dbReference>
<evidence type="ECO:0000313" key="1">
    <source>
        <dbReference type="EMBL" id="HAF2158309.1"/>
    </source>
</evidence>
<gene>
    <name evidence="2" type="ORF">G8N70_004568</name>
    <name evidence="1" type="ORF">G9B72_004521</name>
</gene>
<reference evidence="1" key="2">
    <citation type="submission" date="2020-02" db="EMBL/GenBank/DDBJ databases">
        <authorList>
            <consortium name="NCBI Pathogen Detection Project"/>
        </authorList>
    </citation>
    <scope>NUCLEOTIDE SEQUENCE</scope>
    <source>
        <strain evidence="1">MA.CCC_In-Sin1</strain>
        <strain evidence="2">MA.CCC_P4</strain>
    </source>
</reference>
<comment type="caution">
    <text evidence="1">The sequence shown here is derived from an EMBL/GenBank/DDBJ whole genome shotgun (WGS) entry which is preliminary data.</text>
</comment>
<dbReference type="AlphaFoldDB" id="A0A743T5Z8"/>
<dbReference type="EMBL" id="DAAUOP010000014">
    <property type="protein sequence ID" value="HAF2158309.1"/>
    <property type="molecule type" value="Genomic_DNA"/>
</dbReference>
<proteinExistence type="predicted"/>
<accession>A0A743T5Z8</accession>
<protein>
    <submittedName>
        <fullName evidence="1">Uncharacterized protein</fullName>
    </submittedName>
</protein>
<evidence type="ECO:0000313" key="2">
    <source>
        <dbReference type="EMBL" id="HAF2414169.1"/>
    </source>
</evidence>